<dbReference type="SUPFAM" id="SSF51197">
    <property type="entry name" value="Clavaminate synthase-like"/>
    <property type="match status" value="1"/>
</dbReference>
<proteinExistence type="predicted"/>
<name>A0A382XJ89_9ZZZZ</name>
<organism evidence="1">
    <name type="scientific">marine metagenome</name>
    <dbReference type="NCBI Taxonomy" id="408172"/>
    <lineage>
        <taxon>unclassified sequences</taxon>
        <taxon>metagenomes</taxon>
        <taxon>ecological metagenomes</taxon>
    </lineage>
</organism>
<evidence type="ECO:0000313" key="1">
    <source>
        <dbReference type="EMBL" id="SVD70368.1"/>
    </source>
</evidence>
<dbReference type="AlphaFoldDB" id="A0A382XJ89"/>
<dbReference type="Gene3D" id="2.60.120.620">
    <property type="entry name" value="q2cbj1_9rhob like domain"/>
    <property type="match status" value="1"/>
</dbReference>
<protein>
    <recommendedName>
        <fullName evidence="2">Phytanoyl-CoA dioxygenase family protein</fullName>
    </recommendedName>
</protein>
<evidence type="ECO:0008006" key="2">
    <source>
        <dbReference type="Google" id="ProtNLM"/>
    </source>
</evidence>
<reference evidence="1" key="1">
    <citation type="submission" date="2018-05" db="EMBL/GenBank/DDBJ databases">
        <authorList>
            <person name="Lanie J.A."/>
            <person name="Ng W.-L."/>
            <person name="Kazmierczak K.M."/>
            <person name="Andrzejewski T.M."/>
            <person name="Davidsen T.M."/>
            <person name="Wayne K.J."/>
            <person name="Tettelin H."/>
            <person name="Glass J.I."/>
            <person name="Rusch D."/>
            <person name="Podicherti R."/>
            <person name="Tsui H.-C.T."/>
            <person name="Winkler M.E."/>
        </authorList>
    </citation>
    <scope>NUCLEOTIDE SEQUENCE</scope>
</reference>
<dbReference type="EMBL" id="UINC01167708">
    <property type="protein sequence ID" value="SVD70368.1"/>
    <property type="molecule type" value="Genomic_DNA"/>
</dbReference>
<accession>A0A382XJ89</accession>
<gene>
    <name evidence="1" type="ORF">METZ01_LOCUS423222</name>
</gene>
<sequence>MAYAATDAQVKQFQEDGFLLIPDLYNTEEMQLLLQVAKSDMGKTENVRGPVDTEGRLSKLWLTSDTD</sequence>
<feature type="non-terminal residue" evidence="1">
    <location>
        <position position="67"/>
    </location>
</feature>